<name>A0ABP8ZUM0_9MICO</name>
<proteinExistence type="predicted"/>
<dbReference type="SUPFAM" id="SSF102588">
    <property type="entry name" value="LmbE-like"/>
    <property type="match status" value="1"/>
</dbReference>
<dbReference type="Proteomes" id="UP001501645">
    <property type="component" value="Unassembled WGS sequence"/>
</dbReference>
<dbReference type="InterPro" id="IPR003737">
    <property type="entry name" value="GlcNAc_PI_deacetylase-related"/>
</dbReference>
<dbReference type="Pfam" id="PF02585">
    <property type="entry name" value="PIG-L"/>
    <property type="match status" value="1"/>
</dbReference>
<evidence type="ECO:0000313" key="2">
    <source>
        <dbReference type="EMBL" id="GAA4766654.1"/>
    </source>
</evidence>
<protein>
    <submittedName>
        <fullName evidence="2">PIG-L family deacetylase</fullName>
    </submittedName>
</protein>
<reference evidence="3" key="1">
    <citation type="journal article" date="2019" name="Int. J. Syst. Evol. Microbiol.">
        <title>The Global Catalogue of Microorganisms (GCM) 10K type strain sequencing project: providing services to taxonomists for standard genome sequencing and annotation.</title>
        <authorList>
            <consortium name="The Broad Institute Genomics Platform"/>
            <consortium name="The Broad Institute Genome Sequencing Center for Infectious Disease"/>
            <person name="Wu L."/>
            <person name="Ma J."/>
        </authorList>
    </citation>
    <scope>NUCLEOTIDE SEQUENCE [LARGE SCALE GENOMIC DNA]</scope>
    <source>
        <strain evidence="3">JCM 18537</strain>
    </source>
</reference>
<gene>
    <name evidence="2" type="ORF">GCM10023351_07440</name>
</gene>
<organism evidence="2 3">
    <name type="scientific">Microbacterium gilvum</name>
    <dbReference type="NCBI Taxonomy" id="1336204"/>
    <lineage>
        <taxon>Bacteria</taxon>
        <taxon>Bacillati</taxon>
        <taxon>Actinomycetota</taxon>
        <taxon>Actinomycetes</taxon>
        <taxon>Micrococcales</taxon>
        <taxon>Microbacteriaceae</taxon>
        <taxon>Microbacterium</taxon>
    </lineage>
</organism>
<dbReference type="EMBL" id="BAABKO010000001">
    <property type="protein sequence ID" value="GAA4766654.1"/>
    <property type="molecule type" value="Genomic_DNA"/>
</dbReference>
<dbReference type="PANTHER" id="PTHR12993">
    <property type="entry name" value="N-ACETYLGLUCOSAMINYL-PHOSPHATIDYLINOSITOL DE-N-ACETYLASE-RELATED"/>
    <property type="match status" value="1"/>
</dbReference>
<comment type="caution">
    <text evidence="2">The sequence shown here is derived from an EMBL/GenBank/DDBJ whole genome shotgun (WGS) entry which is preliminary data.</text>
</comment>
<evidence type="ECO:0000256" key="1">
    <source>
        <dbReference type="ARBA" id="ARBA00022833"/>
    </source>
</evidence>
<dbReference type="InterPro" id="IPR024078">
    <property type="entry name" value="LmbE-like_dom_sf"/>
</dbReference>
<accession>A0ABP8ZUM0</accession>
<dbReference type="RefSeq" id="WP_345436071.1">
    <property type="nucleotide sequence ID" value="NZ_BAABKO010000001.1"/>
</dbReference>
<sequence>MALEITRVLGVYAHPDDADVGAGATLSRFVRQGAYVTIVVITSGGEGGFDDTPREEIQEIRRSEQRAAAAAIGVEDVRFLEGYADGDLWVTRELVRDVARIIRQTRPQLILTTSPERNWESIGASHADHRAAGEAVLRAVYPAARNPFAFPDLLAEGLEPWIVDEAWLQGHPSRNHHVSLESVDVERKIAAVSAHGSQFADLEAISTFVRERAIVDASETDAEYAERFFRVDVRGHD</sequence>
<evidence type="ECO:0000313" key="3">
    <source>
        <dbReference type="Proteomes" id="UP001501645"/>
    </source>
</evidence>
<dbReference type="PANTHER" id="PTHR12993:SF28">
    <property type="entry name" value="LMBE FAMILY PROTEIN"/>
    <property type="match status" value="1"/>
</dbReference>
<keyword evidence="1" id="KW-0862">Zinc</keyword>
<dbReference type="Gene3D" id="3.40.50.10320">
    <property type="entry name" value="LmbE-like"/>
    <property type="match status" value="1"/>
</dbReference>
<keyword evidence="3" id="KW-1185">Reference proteome</keyword>